<sequence>MDPREEGAVLEMNTTGRQARYTDAGSRHRNRSTNATQTQEPRCTGTQGHANTGSENGTGKKRISKAEKTR</sequence>
<accession>A0A2H3C5N7</accession>
<proteinExistence type="predicted"/>
<dbReference type="AlphaFoldDB" id="A0A2H3C5N7"/>
<feature type="compositionally biased region" description="Polar residues" evidence="1">
    <location>
        <begin position="32"/>
        <end position="57"/>
    </location>
</feature>
<feature type="region of interest" description="Disordered" evidence="1">
    <location>
        <begin position="1"/>
        <end position="70"/>
    </location>
</feature>
<dbReference type="EMBL" id="KZ293422">
    <property type="protein sequence ID" value="PBK72117.1"/>
    <property type="molecule type" value="Genomic_DNA"/>
</dbReference>
<organism evidence="2 3">
    <name type="scientific">Armillaria solidipes</name>
    <dbReference type="NCBI Taxonomy" id="1076256"/>
    <lineage>
        <taxon>Eukaryota</taxon>
        <taxon>Fungi</taxon>
        <taxon>Dikarya</taxon>
        <taxon>Basidiomycota</taxon>
        <taxon>Agaricomycotina</taxon>
        <taxon>Agaricomycetes</taxon>
        <taxon>Agaricomycetidae</taxon>
        <taxon>Agaricales</taxon>
        <taxon>Marasmiineae</taxon>
        <taxon>Physalacriaceae</taxon>
        <taxon>Armillaria</taxon>
    </lineage>
</organism>
<dbReference type="Proteomes" id="UP000218334">
    <property type="component" value="Unassembled WGS sequence"/>
</dbReference>
<evidence type="ECO:0000313" key="3">
    <source>
        <dbReference type="Proteomes" id="UP000218334"/>
    </source>
</evidence>
<gene>
    <name evidence="2" type="ORF">ARMSODRAFT_953803</name>
</gene>
<keyword evidence="3" id="KW-1185">Reference proteome</keyword>
<evidence type="ECO:0000256" key="1">
    <source>
        <dbReference type="SAM" id="MobiDB-lite"/>
    </source>
</evidence>
<name>A0A2H3C5N7_9AGAR</name>
<evidence type="ECO:0000313" key="2">
    <source>
        <dbReference type="EMBL" id="PBK72117.1"/>
    </source>
</evidence>
<protein>
    <submittedName>
        <fullName evidence="2">Uncharacterized protein</fullName>
    </submittedName>
</protein>
<reference evidence="3" key="1">
    <citation type="journal article" date="2017" name="Nat. Ecol. Evol.">
        <title>Genome expansion and lineage-specific genetic innovations in the forest pathogenic fungi Armillaria.</title>
        <authorList>
            <person name="Sipos G."/>
            <person name="Prasanna A.N."/>
            <person name="Walter M.C."/>
            <person name="O'Connor E."/>
            <person name="Balint B."/>
            <person name="Krizsan K."/>
            <person name="Kiss B."/>
            <person name="Hess J."/>
            <person name="Varga T."/>
            <person name="Slot J."/>
            <person name="Riley R."/>
            <person name="Boka B."/>
            <person name="Rigling D."/>
            <person name="Barry K."/>
            <person name="Lee J."/>
            <person name="Mihaltcheva S."/>
            <person name="LaButti K."/>
            <person name="Lipzen A."/>
            <person name="Waldron R."/>
            <person name="Moloney N.M."/>
            <person name="Sperisen C."/>
            <person name="Kredics L."/>
            <person name="Vagvoelgyi C."/>
            <person name="Patrignani A."/>
            <person name="Fitzpatrick D."/>
            <person name="Nagy I."/>
            <person name="Doyle S."/>
            <person name="Anderson J.B."/>
            <person name="Grigoriev I.V."/>
            <person name="Gueldener U."/>
            <person name="Muensterkoetter M."/>
            <person name="Nagy L.G."/>
        </authorList>
    </citation>
    <scope>NUCLEOTIDE SEQUENCE [LARGE SCALE GENOMIC DNA]</scope>
    <source>
        <strain evidence="3">28-4</strain>
    </source>
</reference>